<evidence type="ECO:0000313" key="13">
    <source>
        <dbReference type="Proteomes" id="UP000515150"/>
    </source>
</evidence>
<keyword evidence="7" id="KW-0391">Immunity</keyword>
<evidence type="ECO:0000256" key="1">
    <source>
        <dbReference type="ARBA" id="ARBA00004613"/>
    </source>
</evidence>
<dbReference type="PROSITE" id="PS51019">
    <property type="entry name" value="REELIN"/>
    <property type="match status" value="1"/>
</dbReference>
<dbReference type="InterPro" id="IPR042307">
    <property type="entry name" value="Reeler_sf"/>
</dbReference>
<evidence type="ECO:0000256" key="11">
    <source>
        <dbReference type="SAM" id="SignalP"/>
    </source>
</evidence>
<keyword evidence="10" id="KW-0472">Membrane</keyword>
<dbReference type="GeneID" id="114854066"/>
<feature type="domain" description="Reelin" evidence="12">
    <location>
        <begin position="12"/>
        <end position="180"/>
    </location>
</feature>
<evidence type="ECO:0000256" key="3">
    <source>
        <dbReference type="ARBA" id="ARBA00022525"/>
    </source>
</evidence>
<feature type="compositionally biased region" description="Polar residues" evidence="9">
    <location>
        <begin position="381"/>
        <end position="403"/>
    </location>
</feature>
<evidence type="ECO:0000259" key="12">
    <source>
        <dbReference type="PROSITE" id="PS51019"/>
    </source>
</evidence>
<feature type="transmembrane region" description="Helical" evidence="10">
    <location>
        <begin position="487"/>
        <end position="508"/>
    </location>
</feature>
<dbReference type="PANTHER" id="PTHR45828:SF9">
    <property type="entry name" value="CELL WALL INTEGRITY AND STRESS RESPONSE COMPONENT 4-LIKE-RELATED"/>
    <property type="match status" value="1"/>
</dbReference>
<evidence type="ECO:0000256" key="10">
    <source>
        <dbReference type="SAM" id="Phobius"/>
    </source>
</evidence>
<evidence type="ECO:0000256" key="4">
    <source>
        <dbReference type="ARBA" id="ARBA00022529"/>
    </source>
</evidence>
<evidence type="ECO:0000256" key="5">
    <source>
        <dbReference type="ARBA" id="ARBA00022588"/>
    </source>
</evidence>
<dbReference type="InterPro" id="IPR002861">
    <property type="entry name" value="Reeler_dom"/>
</dbReference>
<protein>
    <submittedName>
        <fullName evidence="14">Uncharacterized protein LOC114854066 isoform X1</fullName>
    </submittedName>
</protein>
<feature type="transmembrane region" description="Helical" evidence="10">
    <location>
        <begin position="520"/>
        <end position="542"/>
    </location>
</feature>
<keyword evidence="10" id="KW-0812">Transmembrane</keyword>
<dbReference type="PANTHER" id="PTHR45828">
    <property type="entry name" value="CYTOCHROME B561/FERRIC REDUCTASE TRANSMEMBRANE"/>
    <property type="match status" value="1"/>
</dbReference>
<dbReference type="Gene3D" id="2.60.40.4060">
    <property type="entry name" value="Reeler domain"/>
    <property type="match status" value="1"/>
</dbReference>
<name>A0A9W2XQ27_BETSP</name>
<dbReference type="GO" id="GO:0042742">
    <property type="term" value="P:defense response to bacterium"/>
    <property type="evidence" value="ECO:0007669"/>
    <property type="project" value="UniProtKB-KW"/>
</dbReference>
<dbReference type="GO" id="GO:0005576">
    <property type="term" value="C:extracellular region"/>
    <property type="evidence" value="ECO:0007669"/>
    <property type="project" value="UniProtKB-SubCell"/>
</dbReference>
<evidence type="ECO:0000256" key="8">
    <source>
        <dbReference type="ARBA" id="ARBA00023022"/>
    </source>
</evidence>
<keyword evidence="5" id="KW-0399">Innate immunity</keyword>
<sequence length="635" mass="67434">MWMWMVISLNVVTSVHGYASRPFPEACRSMQPQHMRNNVLIEAQSGDPPFETDYELGKEGEPIRVTLRSKDSNTFMGFMLEAREQGRADEVPPVGRFILLDPENTQLLECEGSPGSAVIQNNNHDKSEIKVNWTSQGDTRNIAFRTTFLQNFRKFWKPVDKNVMPPTTPTSEPSSTSALPTTTITASTSEPSSTSAPPTTTTTTTTSESSSTSITSEPSSTSAPPTTTTTTSTSEPSSTSITSEPSSTSAPPTTTTTASTSEPSSTSAPLTTTTIASTSEPSSTSAPPTTTTTARTSEPSSTSAPPTTTSTTTTSEPSSTSAPLTTTTIASTSEPSSTSAPLTTTTTASTSEPSSTSAPPTTTTTASASEPSSTSITSEPCNTSFTSEPSTTACTTNPSSTLSTSELGISVNNLQHSKDMIAAAMTTMTFDSLGVVLGMELCNLFSIITSLHHGLNKGIKITCTVFCGAAEISALVLCCMGDLNKAVLIPLVVATIVINFIELIIESLPLGSKQQSQADIAAKACSVIHELLTIAVMFVTVWETDHCRKNQNESWLVTVVAVYAAWMFLFVIWVFVLHQTKLWRKVNSTVNPEKQFAIKMKFCKADKAFSVILIVGTVAFNVAIIYGIFGCPKLS</sequence>
<evidence type="ECO:0000256" key="6">
    <source>
        <dbReference type="ARBA" id="ARBA00022729"/>
    </source>
</evidence>
<feature type="compositionally biased region" description="Low complexity" evidence="9">
    <location>
        <begin position="169"/>
        <end position="380"/>
    </location>
</feature>
<dbReference type="Proteomes" id="UP000515150">
    <property type="component" value="Chromosome 4"/>
</dbReference>
<keyword evidence="3" id="KW-0964">Secreted</keyword>
<feature type="transmembrane region" description="Helical" evidence="10">
    <location>
        <begin position="608"/>
        <end position="629"/>
    </location>
</feature>
<evidence type="ECO:0000256" key="7">
    <source>
        <dbReference type="ARBA" id="ARBA00022859"/>
    </source>
</evidence>
<dbReference type="GO" id="GO:0045087">
    <property type="term" value="P:innate immune response"/>
    <property type="evidence" value="ECO:0007669"/>
    <property type="project" value="UniProtKB-KW"/>
</dbReference>
<feature type="signal peptide" evidence="11">
    <location>
        <begin position="1"/>
        <end position="17"/>
    </location>
</feature>
<evidence type="ECO:0000256" key="9">
    <source>
        <dbReference type="SAM" id="MobiDB-lite"/>
    </source>
</evidence>
<keyword evidence="10" id="KW-1133">Transmembrane helix</keyword>
<dbReference type="AlphaFoldDB" id="A0A9W2XQ27"/>
<keyword evidence="6 11" id="KW-0732">Signal</keyword>
<feature type="chain" id="PRO_5040858359" evidence="11">
    <location>
        <begin position="18"/>
        <end position="635"/>
    </location>
</feature>
<evidence type="ECO:0000313" key="14">
    <source>
        <dbReference type="RefSeq" id="XP_055363968.1"/>
    </source>
</evidence>
<dbReference type="InterPro" id="IPR051237">
    <property type="entry name" value="Ferric-chelate_Red/DefProt"/>
</dbReference>
<evidence type="ECO:0000256" key="2">
    <source>
        <dbReference type="ARBA" id="ARBA00008501"/>
    </source>
</evidence>
<dbReference type="CDD" id="cd08544">
    <property type="entry name" value="Reeler"/>
    <property type="match status" value="1"/>
</dbReference>
<keyword evidence="13" id="KW-1185">Reference proteome</keyword>
<keyword evidence="8" id="KW-0044">Antibiotic</keyword>
<dbReference type="OrthoDB" id="6418377at2759"/>
<comment type="subcellular location">
    <subcellularLocation>
        <location evidence="1">Secreted</location>
    </subcellularLocation>
</comment>
<feature type="transmembrane region" description="Helical" evidence="10">
    <location>
        <begin position="554"/>
        <end position="577"/>
    </location>
</feature>
<feature type="region of interest" description="Disordered" evidence="9">
    <location>
        <begin position="159"/>
        <end position="403"/>
    </location>
</feature>
<dbReference type="RefSeq" id="XP_055363968.1">
    <property type="nucleotide sequence ID" value="XM_055507993.1"/>
</dbReference>
<proteinExistence type="inferred from homology"/>
<reference evidence="14" key="1">
    <citation type="submission" date="2025-08" db="UniProtKB">
        <authorList>
            <consortium name="RefSeq"/>
        </authorList>
    </citation>
    <scope>IDENTIFICATION</scope>
</reference>
<dbReference type="Pfam" id="PF02014">
    <property type="entry name" value="Reeler"/>
    <property type="match status" value="1"/>
</dbReference>
<accession>A0A9W2XQ27</accession>
<organism evidence="13 14">
    <name type="scientific">Betta splendens</name>
    <name type="common">Siamese fighting fish</name>
    <dbReference type="NCBI Taxonomy" id="158456"/>
    <lineage>
        <taxon>Eukaryota</taxon>
        <taxon>Metazoa</taxon>
        <taxon>Chordata</taxon>
        <taxon>Craniata</taxon>
        <taxon>Vertebrata</taxon>
        <taxon>Euteleostomi</taxon>
        <taxon>Actinopterygii</taxon>
        <taxon>Neopterygii</taxon>
        <taxon>Teleostei</taxon>
        <taxon>Neoteleostei</taxon>
        <taxon>Acanthomorphata</taxon>
        <taxon>Anabantaria</taxon>
        <taxon>Anabantiformes</taxon>
        <taxon>Anabantoidei</taxon>
        <taxon>Osphronemidae</taxon>
        <taxon>Betta</taxon>
    </lineage>
</organism>
<gene>
    <name evidence="14" type="primary">LOC114854066</name>
</gene>
<dbReference type="KEGG" id="bspl:114854066"/>
<comment type="similarity">
    <text evidence="2">Belongs to the insect defense protein family.</text>
</comment>
<keyword evidence="4" id="KW-0929">Antimicrobial</keyword>
<dbReference type="GO" id="GO:0016020">
    <property type="term" value="C:membrane"/>
    <property type="evidence" value="ECO:0007669"/>
    <property type="project" value="TreeGrafter"/>
</dbReference>